<protein>
    <recommendedName>
        <fullName evidence="6">CHRD domain-containing protein</fullName>
    </recommendedName>
</protein>
<dbReference type="EMBL" id="JACSPO010000010">
    <property type="protein sequence ID" value="MBD8063359.1"/>
    <property type="molecule type" value="Genomic_DNA"/>
</dbReference>
<evidence type="ECO:0000256" key="2">
    <source>
        <dbReference type="SAM" id="MobiDB-lite"/>
    </source>
</evidence>
<feature type="region of interest" description="Disordered" evidence="2">
    <location>
        <begin position="124"/>
        <end position="186"/>
    </location>
</feature>
<feature type="signal peptide" evidence="3">
    <location>
        <begin position="1"/>
        <end position="19"/>
    </location>
</feature>
<evidence type="ECO:0008006" key="6">
    <source>
        <dbReference type="Google" id="ProtNLM"/>
    </source>
</evidence>
<feature type="chain" id="PRO_5046541773" description="CHRD domain-containing protein" evidence="3">
    <location>
        <begin position="20"/>
        <end position="281"/>
    </location>
</feature>
<accession>A0ABR8Z6D0</accession>
<feature type="compositionally biased region" description="Polar residues" evidence="2">
    <location>
        <begin position="32"/>
        <end position="47"/>
    </location>
</feature>
<comment type="similarity">
    <text evidence="1">Belongs to the Cu-Zn superoxide dismutase family.</text>
</comment>
<evidence type="ECO:0000256" key="1">
    <source>
        <dbReference type="ARBA" id="ARBA00010457"/>
    </source>
</evidence>
<organism evidence="4 5">
    <name type="scientific">Oceanitalea stevensii</name>
    <dbReference type="NCBI Taxonomy" id="2763072"/>
    <lineage>
        <taxon>Bacteria</taxon>
        <taxon>Bacillati</taxon>
        <taxon>Actinomycetota</taxon>
        <taxon>Actinomycetes</taxon>
        <taxon>Micrococcales</taxon>
        <taxon>Bogoriellaceae</taxon>
        <taxon>Georgenia</taxon>
    </lineage>
</organism>
<evidence type="ECO:0000256" key="3">
    <source>
        <dbReference type="SAM" id="SignalP"/>
    </source>
</evidence>
<dbReference type="Proteomes" id="UP000661894">
    <property type="component" value="Unassembled WGS sequence"/>
</dbReference>
<keyword evidence="3" id="KW-0732">Signal</keyword>
<evidence type="ECO:0000313" key="5">
    <source>
        <dbReference type="Proteomes" id="UP000661894"/>
    </source>
</evidence>
<dbReference type="Gene3D" id="2.60.40.200">
    <property type="entry name" value="Superoxide dismutase, copper/zinc binding domain"/>
    <property type="match status" value="1"/>
</dbReference>
<sequence>MRSNIRMATVVLSLGLVVAACSDAEEAPADATPSSTAESPAPTTESTEAADHGAHGAHGAEDHDAAAAAATGPVAASVLGTSTGTYGPLDEGLGSGTNTLVVEGTVTLVKDEYGTQMSTNVTGLTSGAPHPAHLHDGSCTEFGGHYMHDHAGPPEPPNEIWLSSSNDPAGPLEPSQTGSALGSGGADWVPRETPLSMMIHDSEFPGLPIACADFAAYDGAVTLVLEPAEDGVEAIEYSLDGGEWLAYEGPVEIADAGEHTVAYAPAGEHDDAPEISFTLAG</sequence>
<evidence type="ECO:0000313" key="4">
    <source>
        <dbReference type="EMBL" id="MBD8063359.1"/>
    </source>
</evidence>
<comment type="caution">
    <text evidence="4">The sequence shown here is derived from an EMBL/GenBank/DDBJ whole genome shotgun (WGS) entry which is preliminary data.</text>
</comment>
<proteinExistence type="inferred from homology"/>
<name>A0ABR8Z6D0_9MICO</name>
<keyword evidence="5" id="KW-1185">Reference proteome</keyword>
<feature type="compositionally biased region" description="Basic and acidic residues" evidence="2">
    <location>
        <begin position="49"/>
        <end position="65"/>
    </location>
</feature>
<dbReference type="PROSITE" id="PS51257">
    <property type="entry name" value="PROKAR_LIPOPROTEIN"/>
    <property type="match status" value="1"/>
</dbReference>
<gene>
    <name evidence="4" type="ORF">H9624_13625</name>
</gene>
<dbReference type="InterPro" id="IPR036423">
    <property type="entry name" value="SOD-like_Cu/Zn_dom_sf"/>
</dbReference>
<feature type="region of interest" description="Disordered" evidence="2">
    <location>
        <begin position="26"/>
        <end position="71"/>
    </location>
</feature>
<reference evidence="4 5" key="1">
    <citation type="submission" date="2020-08" db="EMBL/GenBank/DDBJ databases">
        <title>A Genomic Blueprint of the Chicken Gut Microbiome.</title>
        <authorList>
            <person name="Gilroy R."/>
            <person name="Ravi A."/>
            <person name="Getino M."/>
            <person name="Pursley I."/>
            <person name="Horton D.L."/>
            <person name="Alikhan N.-F."/>
            <person name="Baker D."/>
            <person name="Gharbi K."/>
            <person name="Hall N."/>
            <person name="Watson M."/>
            <person name="Adriaenssens E.M."/>
            <person name="Foster-Nyarko E."/>
            <person name="Jarju S."/>
            <person name="Secka A."/>
            <person name="Antonio M."/>
            <person name="Oren A."/>
            <person name="Chaudhuri R."/>
            <person name="La Ragione R.M."/>
            <person name="Hildebrand F."/>
            <person name="Pallen M.J."/>
        </authorList>
    </citation>
    <scope>NUCLEOTIDE SEQUENCE [LARGE SCALE GENOMIC DNA]</scope>
    <source>
        <strain evidence="4 5">Sa1BUA1</strain>
    </source>
</reference>
<dbReference type="SUPFAM" id="SSF49329">
    <property type="entry name" value="Cu,Zn superoxide dismutase-like"/>
    <property type="match status" value="1"/>
</dbReference>